<sequence length="181" mass="19807">MRRLELDFQRRQIASPLGWGLLAAGLLVSALTLLGHLHLAELTALRAGELRHIEGLLQTGGAGLAPLSAGESRAQAASLAEMHRVSAQMNLPWAALLTTLESLQRKDIALLSLAPDARKGQLRISAEARDLQAMLAFHRSLEQSVELRDVSLLNHEVVTQVAERPIRFNLLATWEVKDAHP</sequence>
<keyword evidence="3" id="KW-1185">Reference proteome</keyword>
<evidence type="ECO:0000313" key="3">
    <source>
        <dbReference type="Proteomes" id="UP000030063"/>
    </source>
</evidence>
<keyword evidence="1" id="KW-0472">Membrane</keyword>
<dbReference type="EMBL" id="AWSQ01000005">
    <property type="protein sequence ID" value="KFX68590.1"/>
    <property type="molecule type" value="Genomic_DNA"/>
</dbReference>
<accession>A0A0A1YFC0</accession>
<keyword evidence="1" id="KW-0812">Transmembrane</keyword>
<dbReference type="RefSeq" id="WP_025166638.1">
    <property type="nucleotide sequence ID" value="NZ_AWSQ01000005.1"/>
</dbReference>
<dbReference type="eggNOG" id="ENOG5032YN4">
    <property type="taxonomic scope" value="Bacteria"/>
</dbReference>
<comment type="caution">
    <text evidence="2">The sequence shown here is derived from an EMBL/GenBank/DDBJ whole genome shotgun (WGS) entry which is preliminary data.</text>
</comment>
<organism evidence="2 3">
    <name type="scientific">Pseudomonas taeanensis MS-3</name>
    <dbReference type="NCBI Taxonomy" id="1395571"/>
    <lineage>
        <taxon>Bacteria</taxon>
        <taxon>Pseudomonadati</taxon>
        <taxon>Pseudomonadota</taxon>
        <taxon>Gammaproteobacteria</taxon>
        <taxon>Pseudomonadales</taxon>
        <taxon>Pseudomonadaceae</taxon>
        <taxon>Pseudomonas</taxon>
    </lineage>
</organism>
<keyword evidence="1" id="KW-1133">Transmembrane helix</keyword>
<dbReference type="STRING" id="1395571.TMS3_0118260"/>
<evidence type="ECO:0000313" key="2">
    <source>
        <dbReference type="EMBL" id="KFX68590.1"/>
    </source>
</evidence>
<protein>
    <submittedName>
        <fullName evidence="2">Pilus assembly protein</fullName>
    </submittedName>
</protein>
<evidence type="ECO:0000256" key="1">
    <source>
        <dbReference type="SAM" id="Phobius"/>
    </source>
</evidence>
<dbReference type="Proteomes" id="UP000030063">
    <property type="component" value="Unassembled WGS sequence"/>
</dbReference>
<proteinExistence type="predicted"/>
<feature type="transmembrane region" description="Helical" evidence="1">
    <location>
        <begin position="21"/>
        <end position="39"/>
    </location>
</feature>
<dbReference type="OrthoDB" id="8703192at2"/>
<gene>
    <name evidence="2" type="ORF">TMS3_0118260</name>
</gene>
<name>A0A0A1YFC0_9PSED</name>
<reference evidence="2 3" key="1">
    <citation type="journal article" date="2014" name="Genome Announc.">
        <title>Draft Genome Sequence of Petroleum Oil-Degrading Marine Bacterium Pseudomonas taeanensis Strain MS-3, Isolated from a Crude Oil-Contaminated Seashore.</title>
        <authorList>
            <person name="Lee S.Y."/>
            <person name="Kim S.H."/>
            <person name="Lee D.G."/>
            <person name="Shin S."/>
            <person name="Yun S.H."/>
            <person name="Choi C.W."/>
            <person name="Chung Y.H."/>
            <person name="Choi J.S."/>
            <person name="Kahng H.Y."/>
            <person name="Kim S.I."/>
        </authorList>
    </citation>
    <scope>NUCLEOTIDE SEQUENCE [LARGE SCALE GENOMIC DNA]</scope>
    <source>
        <strain evidence="2 3">MS-3</strain>
    </source>
</reference>
<dbReference type="AlphaFoldDB" id="A0A0A1YFC0"/>